<dbReference type="RefSeq" id="WP_147055492.1">
    <property type="nucleotide sequence ID" value="NZ_BJYL01000008.1"/>
</dbReference>
<name>A0A511Z4R9_9BACL</name>
<reference evidence="1 2" key="1">
    <citation type="submission" date="2019-07" db="EMBL/GenBank/DDBJ databases">
        <title>Whole genome shotgun sequence of Sporosarcina luteola NBRC 105378.</title>
        <authorList>
            <person name="Hosoyama A."/>
            <person name="Uohara A."/>
            <person name="Ohji S."/>
            <person name="Ichikawa N."/>
        </authorList>
    </citation>
    <scope>NUCLEOTIDE SEQUENCE [LARGE SCALE GENOMIC DNA]</scope>
    <source>
        <strain evidence="1 2">NBRC 105378</strain>
    </source>
</reference>
<keyword evidence="2" id="KW-1185">Reference proteome</keyword>
<comment type="caution">
    <text evidence="1">The sequence shown here is derived from an EMBL/GenBank/DDBJ whole genome shotgun (WGS) entry which is preliminary data.</text>
</comment>
<protein>
    <submittedName>
        <fullName evidence="1">Uncharacterized protein</fullName>
    </submittedName>
</protein>
<evidence type="ECO:0000313" key="2">
    <source>
        <dbReference type="Proteomes" id="UP000321901"/>
    </source>
</evidence>
<dbReference type="EMBL" id="BJYL01000008">
    <property type="protein sequence ID" value="GEN82444.1"/>
    <property type="molecule type" value="Genomic_DNA"/>
</dbReference>
<organism evidence="1 2">
    <name type="scientific">Sporosarcina luteola</name>
    <dbReference type="NCBI Taxonomy" id="582850"/>
    <lineage>
        <taxon>Bacteria</taxon>
        <taxon>Bacillati</taxon>
        <taxon>Bacillota</taxon>
        <taxon>Bacilli</taxon>
        <taxon>Bacillales</taxon>
        <taxon>Caryophanaceae</taxon>
        <taxon>Sporosarcina</taxon>
    </lineage>
</organism>
<dbReference type="Proteomes" id="UP000321901">
    <property type="component" value="Unassembled WGS sequence"/>
</dbReference>
<sequence>MTMARTETDCEVEFLDIEIVKMKMELLQFVQTMQSKGFLKSVDYEELKMTANQTIQKIDL</sequence>
<proteinExistence type="predicted"/>
<evidence type="ECO:0000313" key="1">
    <source>
        <dbReference type="EMBL" id="GEN82444.1"/>
    </source>
</evidence>
<dbReference type="AlphaFoldDB" id="A0A511Z4R9"/>
<gene>
    <name evidence="1" type="ORF">SLU01_07560</name>
</gene>
<dbReference type="OrthoDB" id="9920324at2"/>
<accession>A0A511Z4R9</accession>